<reference evidence="1 2" key="1">
    <citation type="submission" date="2020-11" db="EMBL/GenBank/DDBJ databases">
        <title>Kefir isolates.</title>
        <authorList>
            <person name="Marcisauskas S."/>
            <person name="Kim Y."/>
            <person name="Blasche S."/>
        </authorList>
    </citation>
    <scope>NUCLEOTIDE SEQUENCE [LARGE SCALE GENOMIC DNA]</scope>
    <source>
        <strain evidence="1 2">KR</strain>
    </source>
</reference>
<accession>A0A9P6W1Z0</accession>
<dbReference type="AlphaFoldDB" id="A0A9P6W1Z0"/>
<organism evidence="1 2">
    <name type="scientific">Rhodotorula mucilaginosa</name>
    <name type="common">Yeast</name>
    <name type="synonym">Rhodotorula rubra</name>
    <dbReference type="NCBI Taxonomy" id="5537"/>
    <lineage>
        <taxon>Eukaryota</taxon>
        <taxon>Fungi</taxon>
        <taxon>Dikarya</taxon>
        <taxon>Basidiomycota</taxon>
        <taxon>Pucciniomycotina</taxon>
        <taxon>Microbotryomycetes</taxon>
        <taxon>Sporidiobolales</taxon>
        <taxon>Sporidiobolaceae</taxon>
        <taxon>Rhodotorula</taxon>
    </lineage>
</organism>
<dbReference type="Proteomes" id="UP000777482">
    <property type="component" value="Unassembled WGS sequence"/>
</dbReference>
<protein>
    <submittedName>
        <fullName evidence="1">Uncharacterized protein</fullName>
    </submittedName>
</protein>
<evidence type="ECO:0000313" key="2">
    <source>
        <dbReference type="Proteomes" id="UP000777482"/>
    </source>
</evidence>
<proteinExistence type="predicted"/>
<gene>
    <name evidence="1" type="ORF">C6P46_003872</name>
</gene>
<sequence length="475" mass="55340">MSLFTRVFRRESPKERQARKRLEEYFRNTRNERQELENTCWTFLTSFYFPKGGEAVRERLLKREPLNEWTTLFMHHLQVVVRESTGDKEFARTASPNMLLEKQISKGLQLLATKLRTLKVQRTAKVAACEEYLETLQRTEYHNWYWKDRREVLKALKVVLDALDRSNTFPLVEETCKDVLDGTFTLRRKVEEAYERFGIPESNSIALRGILDRSEILTGSMTLPQGICGLLKRGLPRRFGVKLRVMRTHLRGLSGRTENGAAVALPLCFFSMPLRPAAARVFRDRHNPKATDRTYNTMLEQLARRQQLNSLWERFYYFAERFQHGHDTIQRLQEGNHWQEWSEQMILCVQVQLNCMIKDKTLGENTSEDILVSCLTENSVSESIDVPCSTRPSHIKKLQIQLNWLVPPAHILSIRRSNHMARADHANGPYATDTVSQAIDERARAHWRKKDKEICHGTDLDPDWHISATGGPIYT</sequence>
<name>A0A9P6W1Z0_RHOMI</name>
<evidence type="ECO:0000313" key="1">
    <source>
        <dbReference type="EMBL" id="KAG0661651.1"/>
    </source>
</evidence>
<comment type="caution">
    <text evidence="1">The sequence shown here is derived from an EMBL/GenBank/DDBJ whole genome shotgun (WGS) entry which is preliminary data.</text>
</comment>
<keyword evidence="2" id="KW-1185">Reference proteome</keyword>
<dbReference type="EMBL" id="PUHQ01000033">
    <property type="protein sequence ID" value="KAG0661651.1"/>
    <property type="molecule type" value="Genomic_DNA"/>
</dbReference>
<dbReference type="OrthoDB" id="10611929at2759"/>